<dbReference type="InterPro" id="IPR001241">
    <property type="entry name" value="Topo_IIA"/>
</dbReference>
<comment type="function">
    <text evidence="10">Topoisomerase IV is essential for chromosome segregation. It relaxes supercoiled DNA. Performs the decatenation events required during the replication of a circular DNA molecule.</text>
</comment>
<dbReference type="eggNOG" id="COG0187">
    <property type="taxonomic scope" value="Bacteria"/>
</dbReference>
<dbReference type="STRING" id="1073999.AFK62_16465"/>
<dbReference type="SUPFAM" id="SSF54211">
    <property type="entry name" value="Ribosomal protein S5 domain 2-like"/>
    <property type="match status" value="1"/>
</dbReference>
<evidence type="ECO:0000313" key="13">
    <source>
        <dbReference type="Proteomes" id="UP000009340"/>
    </source>
</evidence>
<reference evidence="12" key="1">
    <citation type="submission" date="2012-07" db="EMBL/GenBank/DDBJ databases">
        <authorList>
            <person name="Cummings C."/>
        </authorList>
    </citation>
    <scope>NUCLEOTIDE SEQUENCE</scope>
    <source>
        <strain evidence="12">1330</strain>
    </source>
</reference>
<evidence type="ECO:0000313" key="12">
    <source>
        <dbReference type="EMBL" id="CCJ71945.1"/>
    </source>
</evidence>
<dbReference type="InterPro" id="IPR013760">
    <property type="entry name" value="Topo_IIA-like_dom_sf"/>
</dbReference>
<keyword evidence="7 10" id="KW-0799">Topoisomerase</keyword>
<dbReference type="PRINTS" id="PR01098">
    <property type="entry name" value="TOPISMRASE4B"/>
</dbReference>
<dbReference type="SUPFAM" id="SSF55874">
    <property type="entry name" value="ATPase domain of HSP90 chaperone/DNA topoisomerase II/histidine kinase"/>
    <property type="match status" value="1"/>
</dbReference>
<evidence type="ECO:0000256" key="9">
    <source>
        <dbReference type="ARBA" id="ARBA00023235"/>
    </source>
</evidence>
<dbReference type="PROSITE" id="PS00177">
    <property type="entry name" value="TOPOISOMERASE_II"/>
    <property type="match status" value="1"/>
</dbReference>
<dbReference type="InterPro" id="IPR013506">
    <property type="entry name" value="Topo_IIA_bsu_dom2"/>
</dbReference>
<dbReference type="Pfam" id="PF02518">
    <property type="entry name" value="HATPase_c"/>
    <property type="match status" value="1"/>
</dbReference>
<organism evidence="12 13">
    <name type="scientific">Cronobacter condimenti 1330</name>
    <dbReference type="NCBI Taxonomy" id="1073999"/>
    <lineage>
        <taxon>Bacteria</taxon>
        <taxon>Pseudomonadati</taxon>
        <taxon>Pseudomonadota</taxon>
        <taxon>Gammaproteobacteria</taxon>
        <taxon>Enterobacterales</taxon>
        <taxon>Enterobacteriaceae</taxon>
        <taxon>Cronobacter</taxon>
    </lineage>
</organism>
<protein>
    <recommendedName>
        <fullName evidence="10">DNA topoisomerase 4 subunit B</fullName>
        <ecNumber evidence="10">5.6.2.2</ecNumber>
    </recommendedName>
    <alternativeName>
        <fullName evidence="10">Topoisomerase IV subunit B</fullName>
    </alternativeName>
</protein>
<keyword evidence="9 10" id="KW-0413">Isomerase</keyword>
<dbReference type="FunFam" id="3.30.230.10:FF:000012">
    <property type="entry name" value="DNA topoisomerase 4 subunit B"/>
    <property type="match status" value="1"/>
</dbReference>
<dbReference type="EC" id="5.6.2.2" evidence="10"/>
<dbReference type="SMART" id="SM00387">
    <property type="entry name" value="HATPase_c"/>
    <property type="match status" value="1"/>
</dbReference>
<comment type="cofactor">
    <cofactor evidence="2">
        <name>Mg(2+)</name>
        <dbReference type="ChEBI" id="CHEBI:18420"/>
    </cofactor>
</comment>
<dbReference type="InterPro" id="IPR013759">
    <property type="entry name" value="Topo_IIA_B_C"/>
</dbReference>
<feature type="binding site" evidence="10">
    <location>
        <position position="69"/>
    </location>
    <ligand>
        <name>ATP</name>
        <dbReference type="ChEBI" id="CHEBI:30616"/>
    </ligand>
</feature>
<dbReference type="PRINTS" id="PR00418">
    <property type="entry name" value="TPI2FAMILY"/>
</dbReference>
<evidence type="ECO:0000256" key="2">
    <source>
        <dbReference type="ARBA" id="ARBA00001946"/>
    </source>
</evidence>
<dbReference type="FunFam" id="3.30.565.10:FF:000002">
    <property type="entry name" value="DNA gyrase subunit B"/>
    <property type="match status" value="1"/>
</dbReference>
<evidence type="ECO:0000256" key="8">
    <source>
        <dbReference type="ARBA" id="ARBA00023125"/>
    </source>
</evidence>
<dbReference type="SUPFAM" id="SSF56719">
    <property type="entry name" value="Type II DNA topoisomerase"/>
    <property type="match status" value="1"/>
</dbReference>
<gene>
    <name evidence="10" type="primary">parE</name>
    <name evidence="12" type="ORF">BN137_1293</name>
</gene>
<keyword evidence="5 10" id="KW-0067">ATP-binding</keyword>
<comment type="caution">
    <text evidence="12">The sequence shown here is derived from an EMBL/GenBank/DDBJ whole genome shotgun (WGS) entry which is preliminary data.</text>
</comment>
<dbReference type="Gene3D" id="3.40.50.670">
    <property type="match status" value="1"/>
</dbReference>
<keyword evidence="8 10" id="KW-0238">DNA-binding</keyword>
<evidence type="ECO:0000256" key="7">
    <source>
        <dbReference type="ARBA" id="ARBA00023029"/>
    </source>
</evidence>
<comment type="similarity">
    <text evidence="10">Belongs to the type II topoisomerase family. ParE type 1 subfamily.</text>
</comment>
<evidence type="ECO:0000259" key="11">
    <source>
        <dbReference type="PROSITE" id="PS50880"/>
    </source>
</evidence>
<dbReference type="InterPro" id="IPR014721">
    <property type="entry name" value="Ribsml_uS5_D2-typ_fold_subgr"/>
</dbReference>
<keyword evidence="4 10" id="KW-0547">Nucleotide-binding</keyword>
<evidence type="ECO:0000256" key="3">
    <source>
        <dbReference type="ARBA" id="ARBA00022723"/>
    </source>
</evidence>
<dbReference type="SMART" id="SM00433">
    <property type="entry name" value="TOP2c"/>
    <property type="match status" value="1"/>
</dbReference>
<dbReference type="GO" id="GO:0005524">
    <property type="term" value="F:ATP binding"/>
    <property type="evidence" value="ECO:0007669"/>
    <property type="project" value="UniProtKB-UniRule"/>
</dbReference>
<keyword evidence="6" id="KW-0460">Magnesium</keyword>
<name>K7ZZY5_9ENTR</name>
<comment type="catalytic activity">
    <reaction evidence="1 10">
        <text>ATP-dependent breakage, passage and rejoining of double-stranded DNA.</text>
        <dbReference type="EC" id="5.6.2.2"/>
    </reaction>
</comment>
<dbReference type="InterPro" id="IPR002288">
    <property type="entry name" value="DNA_gyrase_B_C"/>
</dbReference>
<dbReference type="NCBIfam" id="TIGR01055">
    <property type="entry name" value="parE_Gneg"/>
    <property type="match status" value="1"/>
</dbReference>
<feature type="binding site" evidence="10">
    <location>
        <position position="5"/>
    </location>
    <ligand>
        <name>ATP</name>
        <dbReference type="ChEBI" id="CHEBI:30616"/>
    </ligand>
</feature>
<dbReference type="HAMAP" id="MF_00938">
    <property type="entry name" value="ParE_type1"/>
    <property type="match status" value="1"/>
</dbReference>
<dbReference type="PROSITE" id="PS50880">
    <property type="entry name" value="TOPRIM"/>
    <property type="match status" value="1"/>
</dbReference>
<feature type="binding site" evidence="10">
    <location>
        <position position="42"/>
    </location>
    <ligand>
        <name>ATP</name>
        <dbReference type="ChEBI" id="CHEBI:30616"/>
    </ligand>
</feature>
<dbReference type="InterPro" id="IPR020568">
    <property type="entry name" value="Ribosomal_Su5_D2-typ_SF"/>
</dbReference>
<feature type="domain" description="Toprim" evidence="11">
    <location>
        <begin position="412"/>
        <end position="525"/>
    </location>
</feature>
<dbReference type="GO" id="GO:0006265">
    <property type="term" value="P:DNA topological change"/>
    <property type="evidence" value="ECO:0007669"/>
    <property type="project" value="UniProtKB-UniRule"/>
</dbReference>
<dbReference type="EMBL" id="CAKW01000053">
    <property type="protein sequence ID" value="CCJ71945.1"/>
    <property type="molecule type" value="Genomic_DNA"/>
</dbReference>
<dbReference type="InterPro" id="IPR006171">
    <property type="entry name" value="TOPRIM_dom"/>
</dbReference>
<dbReference type="GO" id="GO:0007059">
    <property type="term" value="P:chromosome segregation"/>
    <property type="evidence" value="ECO:0007669"/>
    <property type="project" value="UniProtKB-UniRule"/>
</dbReference>
<dbReference type="GO" id="GO:0003677">
    <property type="term" value="F:DNA binding"/>
    <property type="evidence" value="ECO:0007669"/>
    <property type="project" value="UniProtKB-UniRule"/>
</dbReference>
<dbReference type="PANTHER" id="PTHR45866">
    <property type="entry name" value="DNA GYRASE/TOPOISOMERASE SUBUNIT B"/>
    <property type="match status" value="1"/>
</dbReference>
<dbReference type="InterPro" id="IPR036890">
    <property type="entry name" value="HATPase_C_sf"/>
</dbReference>
<accession>K7ZZY5</accession>
<dbReference type="AlphaFoldDB" id="K7ZZY5"/>
<dbReference type="InterPro" id="IPR003594">
    <property type="entry name" value="HATPase_dom"/>
</dbReference>
<comment type="subunit">
    <text evidence="10">Heterotetramer composed of ParC and ParE.</text>
</comment>
<feature type="binding site" evidence="10">
    <location>
        <position position="334"/>
    </location>
    <ligand>
        <name>ATP</name>
        <dbReference type="ChEBI" id="CHEBI:30616"/>
    </ligand>
</feature>
<dbReference type="InterPro" id="IPR018522">
    <property type="entry name" value="TopoIIA_CS"/>
</dbReference>
<proteinExistence type="inferred from homology"/>
<dbReference type="PANTHER" id="PTHR45866:SF4">
    <property type="entry name" value="DNA TOPOISOMERASE 4 SUBUNIT B"/>
    <property type="match status" value="1"/>
</dbReference>
<dbReference type="Pfam" id="PF01751">
    <property type="entry name" value="Toprim"/>
    <property type="match status" value="1"/>
</dbReference>
<sequence>MTQSYNADAIEVLTGLEPVRRRPGMYTDTSRPNHLGQEVIDNSVDEALAGHARRVDVILHADQSLEVIDDGRGMPVDIHPEEGVPAVELILCRLHAGGKFSNKNYQFSGGLHGVGISVVNALSKRVEVNVKRDGQIYNIAFENGEKVKELSVVGTCAKRQTGTSVHFWPDEKFFDSPRFSVSRLTHLLKAKAVLCPGVEINFKDQVNNTEQRWCYEDGLNDYLCEAVNGLITLPEKPFIGNFSGETEAVDWALLWLPEGGELLTESYVNLIPTMQGGTHVNGLRQGLLDAMREFCEYRNILPRGVKLSAEDIWERCAYVLSVKMQDPQFAGQTKERLSSRQCAAFVSGVVKDAFSLWLNQNVQAAEQLAELAIASAQRRLRAAKKVVRKKLTSGPALPGKLADCTAQDLNRTELFLVEGDSAGGSAKQARDREYQAIMPLKGKILNTWEVSSDEVLASQEVHDISVAIGIDPDSDDLSQLRYGKVCILADADSDGLHIATLLCALFVKHFRSLVKGGHVYVAMPPLYRIDLGKEVYYALDEEEKAGVLEQLKRKKGKPNVQRFKGLGEMNPMQLRETTLDPNTRRLVQLTISDDDDARTLAVMDMLLAKKRSETVVTGYRRKAIWQILRSDVLQRRAPGLADTFFLQRRPGRRCCFWPVIPSFSRGVAHDAAFIAMQIKNRRVNRYSESNDSSASLIDAFFS</sequence>
<feature type="site" description="Interaction with DNA" evidence="10">
    <location>
        <position position="446"/>
    </location>
</feature>
<dbReference type="Proteomes" id="UP000009340">
    <property type="component" value="Unassembled WGS sequence"/>
</dbReference>
<dbReference type="InterPro" id="IPR005737">
    <property type="entry name" value="TopoIV_B_Gneg"/>
</dbReference>
<dbReference type="Gene3D" id="3.30.565.10">
    <property type="entry name" value="Histidine kinase-like ATPase, C-terminal domain"/>
    <property type="match status" value="1"/>
</dbReference>
<comment type="caution">
    <text evidence="10">Lacks conserved residue(s) required for the propagation of feature annotation.</text>
</comment>
<feature type="binding site" evidence="10">
    <location>
        <begin position="110"/>
        <end position="116"/>
    </location>
    <ligand>
        <name>ATP</name>
        <dbReference type="ChEBI" id="CHEBI:30616"/>
    </ligand>
</feature>
<dbReference type="Pfam" id="PF00204">
    <property type="entry name" value="DNA_gyraseB"/>
    <property type="match status" value="1"/>
</dbReference>
<evidence type="ECO:0000256" key="1">
    <source>
        <dbReference type="ARBA" id="ARBA00000185"/>
    </source>
</evidence>
<keyword evidence="3" id="KW-0479">Metal-binding</keyword>
<dbReference type="GO" id="GO:0005694">
    <property type="term" value="C:chromosome"/>
    <property type="evidence" value="ECO:0007669"/>
    <property type="project" value="InterPro"/>
</dbReference>
<evidence type="ECO:0000256" key="5">
    <source>
        <dbReference type="ARBA" id="ARBA00022840"/>
    </source>
</evidence>
<evidence type="ECO:0000256" key="4">
    <source>
        <dbReference type="ARBA" id="ARBA00022741"/>
    </source>
</evidence>
<dbReference type="Pfam" id="PF00986">
    <property type="entry name" value="DNA_gyraseB_C"/>
    <property type="match status" value="1"/>
</dbReference>
<dbReference type="Gene3D" id="3.30.230.10">
    <property type="match status" value="1"/>
</dbReference>
<evidence type="ECO:0000256" key="6">
    <source>
        <dbReference type="ARBA" id="ARBA00022842"/>
    </source>
</evidence>
<dbReference type="CDD" id="cd00822">
    <property type="entry name" value="TopoII_Trans_DNA_gyrase"/>
    <property type="match status" value="1"/>
</dbReference>
<dbReference type="GO" id="GO:0046872">
    <property type="term" value="F:metal ion binding"/>
    <property type="evidence" value="ECO:0007669"/>
    <property type="project" value="UniProtKB-KW"/>
</dbReference>
<dbReference type="CDD" id="cd16928">
    <property type="entry name" value="HATPase_GyrB-like"/>
    <property type="match status" value="1"/>
</dbReference>
<dbReference type="GO" id="GO:0003918">
    <property type="term" value="F:DNA topoisomerase type II (double strand cut, ATP-hydrolyzing) activity"/>
    <property type="evidence" value="ECO:0007669"/>
    <property type="project" value="UniProtKB-UniRule"/>
</dbReference>
<feature type="site" description="Interaction with DNA" evidence="10">
    <location>
        <position position="497"/>
    </location>
</feature>
<dbReference type="FunFam" id="3.40.50.670:FF:000003">
    <property type="entry name" value="DNA topoisomerase 4 subunit B"/>
    <property type="match status" value="1"/>
</dbReference>
<evidence type="ECO:0000256" key="10">
    <source>
        <dbReference type="HAMAP-Rule" id="MF_00938"/>
    </source>
</evidence>